<comment type="caution">
    <text evidence="1">The sequence shown here is derived from an EMBL/GenBank/DDBJ whole genome shotgun (WGS) entry which is preliminary data.</text>
</comment>
<accession>A0A9K3H876</accession>
<keyword evidence="2" id="KW-1185">Reference proteome</keyword>
<proteinExistence type="predicted"/>
<dbReference type="Gramene" id="mRNA:HanXRQr2_Chr14g0651031">
    <property type="protein sequence ID" value="mRNA:HanXRQr2_Chr14g0651031"/>
    <property type="gene ID" value="HanXRQr2_Chr14g0651031"/>
</dbReference>
<sequence>MYQDYRFPKCSSLSRSCQDGGDMEGYMKDMRKHTRDGHSRHEIVRFMKE</sequence>
<dbReference type="Proteomes" id="UP000215914">
    <property type="component" value="Unassembled WGS sequence"/>
</dbReference>
<dbReference type="EMBL" id="MNCJ02000329">
    <property type="protein sequence ID" value="KAF5769676.1"/>
    <property type="molecule type" value="Genomic_DNA"/>
</dbReference>
<evidence type="ECO:0000313" key="2">
    <source>
        <dbReference type="Proteomes" id="UP000215914"/>
    </source>
</evidence>
<evidence type="ECO:0000313" key="1">
    <source>
        <dbReference type="EMBL" id="KAF5769676.1"/>
    </source>
</evidence>
<protein>
    <submittedName>
        <fullName evidence="1">Uncharacterized protein</fullName>
    </submittedName>
</protein>
<name>A0A9K3H876_HELAN</name>
<organism evidence="1 2">
    <name type="scientific">Helianthus annuus</name>
    <name type="common">Common sunflower</name>
    <dbReference type="NCBI Taxonomy" id="4232"/>
    <lineage>
        <taxon>Eukaryota</taxon>
        <taxon>Viridiplantae</taxon>
        <taxon>Streptophyta</taxon>
        <taxon>Embryophyta</taxon>
        <taxon>Tracheophyta</taxon>
        <taxon>Spermatophyta</taxon>
        <taxon>Magnoliopsida</taxon>
        <taxon>eudicotyledons</taxon>
        <taxon>Gunneridae</taxon>
        <taxon>Pentapetalae</taxon>
        <taxon>asterids</taxon>
        <taxon>campanulids</taxon>
        <taxon>Asterales</taxon>
        <taxon>Asteraceae</taxon>
        <taxon>Asteroideae</taxon>
        <taxon>Heliantheae alliance</taxon>
        <taxon>Heliantheae</taxon>
        <taxon>Helianthus</taxon>
    </lineage>
</organism>
<reference evidence="1" key="1">
    <citation type="journal article" date="2017" name="Nature">
        <title>The sunflower genome provides insights into oil metabolism, flowering and Asterid evolution.</title>
        <authorList>
            <person name="Badouin H."/>
            <person name="Gouzy J."/>
            <person name="Grassa C.J."/>
            <person name="Murat F."/>
            <person name="Staton S.E."/>
            <person name="Cottret L."/>
            <person name="Lelandais-Briere C."/>
            <person name="Owens G.L."/>
            <person name="Carrere S."/>
            <person name="Mayjonade B."/>
            <person name="Legrand L."/>
            <person name="Gill N."/>
            <person name="Kane N.C."/>
            <person name="Bowers J.E."/>
            <person name="Hubner S."/>
            <person name="Bellec A."/>
            <person name="Berard A."/>
            <person name="Berges H."/>
            <person name="Blanchet N."/>
            <person name="Boniface M.C."/>
            <person name="Brunel D."/>
            <person name="Catrice O."/>
            <person name="Chaidir N."/>
            <person name="Claudel C."/>
            <person name="Donnadieu C."/>
            <person name="Faraut T."/>
            <person name="Fievet G."/>
            <person name="Helmstetter N."/>
            <person name="King M."/>
            <person name="Knapp S.J."/>
            <person name="Lai Z."/>
            <person name="Le Paslier M.C."/>
            <person name="Lippi Y."/>
            <person name="Lorenzon L."/>
            <person name="Mandel J.R."/>
            <person name="Marage G."/>
            <person name="Marchand G."/>
            <person name="Marquand E."/>
            <person name="Bret-Mestries E."/>
            <person name="Morien E."/>
            <person name="Nambeesan S."/>
            <person name="Nguyen T."/>
            <person name="Pegot-Espagnet P."/>
            <person name="Pouilly N."/>
            <person name="Raftis F."/>
            <person name="Sallet E."/>
            <person name="Schiex T."/>
            <person name="Thomas J."/>
            <person name="Vandecasteele C."/>
            <person name="Vares D."/>
            <person name="Vear F."/>
            <person name="Vautrin S."/>
            <person name="Crespi M."/>
            <person name="Mangin B."/>
            <person name="Burke J.M."/>
            <person name="Salse J."/>
            <person name="Munos S."/>
            <person name="Vincourt P."/>
            <person name="Rieseberg L.H."/>
            <person name="Langlade N.B."/>
        </authorList>
    </citation>
    <scope>NUCLEOTIDE SEQUENCE</scope>
    <source>
        <tissue evidence="1">Leaves</tissue>
    </source>
</reference>
<dbReference type="AlphaFoldDB" id="A0A9K3H876"/>
<gene>
    <name evidence="1" type="ORF">HanXRQr2_Chr14g0651031</name>
</gene>
<reference evidence="1" key="2">
    <citation type="submission" date="2020-06" db="EMBL/GenBank/DDBJ databases">
        <title>Helianthus annuus Genome sequencing and assembly Release 2.</title>
        <authorList>
            <person name="Gouzy J."/>
            <person name="Langlade N."/>
            <person name="Munos S."/>
        </authorList>
    </citation>
    <scope>NUCLEOTIDE SEQUENCE</scope>
    <source>
        <tissue evidence="1">Leaves</tissue>
    </source>
</reference>